<accession>A0A2T4CEQ5</accession>
<evidence type="ECO:0000313" key="2">
    <source>
        <dbReference type="EMBL" id="PTB80020.1"/>
    </source>
</evidence>
<name>A0A2T4CEQ5_TRILO</name>
<reference evidence="2 3" key="1">
    <citation type="submission" date="2016-07" db="EMBL/GenBank/DDBJ databases">
        <title>Multiple horizontal gene transfer events from other fungi enriched the ability of initially mycotrophic Trichoderma (Ascomycota) to feed on dead plant biomass.</title>
        <authorList>
            <consortium name="DOE Joint Genome Institute"/>
            <person name="Aerts A."/>
            <person name="Atanasova L."/>
            <person name="Chenthamara K."/>
            <person name="Zhang J."/>
            <person name="Grujic M."/>
            <person name="Henrissat B."/>
            <person name="Kuo A."/>
            <person name="Salamov A."/>
            <person name="Lipzen A."/>
            <person name="Labutti K."/>
            <person name="Barry K."/>
            <person name="Miao Y."/>
            <person name="Rahimi M.J."/>
            <person name="Shen Q."/>
            <person name="Grigoriev I.V."/>
            <person name="Kubicek C.P."/>
            <person name="Druzhinina I.S."/>
        </authorList>
    </citation>
    <scope>NUCLEOTIDE SEQUENCE [LARGE SCALE GENOMIC DNA]</scope>
    <source>
        <strain evidence="2 3">ATCC 18648</strain>
    </source>
</reference>
<dbReference type="Proteomes" id="UP000240760">
    <property type="component" value="Unassembled WGS sequence"/>
</dbReference>
<evidence type="ECO:0000256" key="1">
    <source>
        <dbReference type="SAM" id="MobiDB-lite"/>
    </source>
</evidence>
<keyword evidence="3" id="KW-1185">Reference proteome</keyword>
<gene>
    <name evidence="2" type="ORF">M440DRAFT_1108708</name>
</gene>
<proteinExistence type="predicted"/>
<dbReference type="AlphaFoldDB" id="A0A2T4CEQ5"/>
<sequence length="168" mass="18357">MAISRRAAAAVGSGYVMCDRGLTRLPQLNHAPYPTPSDRQVRQSSSKTRGRAGLTSSSSVLPNQSAAMLVSHVLILKTRTALALHHDGSAQGKPVSRGYVIFCRTQMSIRLRAREAAVWWARLGRFTPPRTPMPEDSCLPFFFPPLSSVASLPLSLVYIISTILNKLL</sequence>
<dbReference type="EMBL" id="KZ679127">
    <property type="protein sequence ID" value="PTB80020.1"/>
    <property type="molecule type" value="Genomic_DNA"/>
</dbReference>
<evidence type="ECO:0000313" key="3">
    <source>
        <dbReference type="Proteomes" id="UP000240760"/>
    </source>
</evidence>
<protein>
    <submittedName>
        <fullName evidence="2">Uncharacterized protein</fullName>
    </submittedName>
</protein>
<organism evidence="2 3">
    <name type="scientific">Trichoderma longibrachiatum ATCC 18648</name>
    <dbReference type="NCBI Taxonomy" id="983965"/>
    <lineage>
        <taxon>Eukaryota</taxon>
        <taxon>Fungi</taxon>
        <taxon>Dikarya</taxon>
        <taxon>Ascomycota</taxon>
        <taxon>Pezizomycotina</taxon>
        <taxon>Sordariomycetes</taxon>
        <taxon>Hypocreomycetidae</taxon>
        <taxon>Hypocreales</taxon>
        <taxon>Hypocreaceae</taxon>
        <taxon>Trichoderma</taxon>
    </lineage>
</organism>
<feature type="region of interest" description="Disordered" evidence="1">
    <location>
        <begin position="27"/>
        <end position="59"/>
    </location>
</feature>